<protein>
    <submittedName>
        <fullName evidence="3">Unannotated protein</fullName>
    </submittedName>
</protein>
<evidence type="ECO:0000313" key="4">
    <source>
        <dbReference type="EMBL" id="CAB5037953.1"/>
    </source>
</evidence>
<dbReference type="EMBL" id="CAFBMD010000001">
    <property type="protein sequence ID" value="CAB4887223.1"/>
    <property type="molecule type" value="Genomic_DNA"/>
</dbReference>
<organism evidence="3">
    <name type="scientific">freshwater metagenome</name>
    <dbReference type="NCBI Taxonomy" id="449393"/>
    <lineage>
        <taxon>unclassified sequences</taxon>
        <taxon>metagenomes</taxon>
        <taxon>ecological metagenomes</taxon>
    </lineage>
</organism>
<evidence type="ECO:0000313" key="1">
    <source>
        <dbReference type="EMBL" id="CAB4690683.1"/>
    </source>
</evidence>
<dbReference type="AlphaFoldDB" id="A0A6J7F755"/>
<gene>
    <name evidence="1" type="ORF">UFOPK2593_00026</name>
    <name evidence="2" type="ORF">UFOPK2894_00069</name>
    <name evidence="3" type="ORF">UFOPK3492_00012</name>
    <name evidence="4" type="ORF">UFOPK4234_00712</name>
    <name evidence="5" type="ORF">UFOPK4295_00094</name>
</gene>
<reference evidence="3" key="1">
    <citation type="submission" date="2020-05" db="EMBL/GenBank/DDBJ databases">
        <authorList>
            <person name="Chiriac C."/>
            <person name="Salcher M."/>
            <person name="Ghai R."/>
            <person name="Kavagutti S V."/>
        </authorList>
    </citation>
    <scope>NUCLEOTIDE SEQUENCE</scope>
</reference>
<evidence type="ECO:0000313" key="5">
    <source>
        <dbReference type="EMBL" id="CAB5044264.1"/>
    </source>
</evidence>
<dbReference type="EMBL" id="CAEZZQ010000002">
    <property type="protein sequence ID" value="CAB4763956.1"/>
    <property type="molecule type" value="Genomic_DNA"/>
</dbReference>
<dbReference type="InterPro" id="IPR032710">
    <property type="entry name" value="NTF2-like_dom_sf"/>
</dbReference>
<dbReference type="SUPFAM" id="SSF54427">
    <property type="entry name" value="NTF2-like"/>
    <property type="match status" value="1"/>
</dbReference>
<dbReference type="Gene3D" id="3.10.450.50">
    <property type="match status" value="1"/>
</dbReference>
<dbReference type="Pfam" id="PF12893">
    <property type="entry name" value="Lumazine_bd_2"/>
    <property type="match status" value="1"/>
</dbReference>
<dbReference type="EMBL" id="CAFBQF010000002">
    <property type="protein sequence ID" value="CAB5044264.1"/>
    <property type="molecule type" value="Genomic_DNA"/>
</dbReference>
<dbReference type="EMBL" id="CAEZXW010000001">
    <property type="protein sequence ID" value="CAB4690683.1"/>
    <property type="molecule type" value="Genomic_DNA"/>
</dbReference>
<evidence type="ECO:0000313" key="3">
    <source>
        <dbReference type="EMBL" id="CAB4887223.1"/>
    </source>
</evidence>
<sequence length="135" mass="15488">MPPVSWSDPTSSATERYSLLLSSVQDYLDALYNGDVPLFERVFHAKGRLTSTVEGQIIDMGIPEYMKMVAGRPSPADRNDPRMDQVLHVSMPSPTTAHARVNDAYLPKFFTDDLTFIWDDNRWQIIQKVWHFTLI</sequence>
<evidence type="ECO:0000313" key="2">
    <source>
        <dbReference type="EMBL" id="CAB4763956.1"/>
    </source>
</evidence>
<name>A0A6J7F755_9ZZZZ</name>
<proteinExistence type="predicted"/>
<accession>A0A6J7F755</accession>
<dbReference type="EMBL" id="CAFBQA010000030">
    <property type="protein sequence ID" value="CAB5037953.1"/>
    <property type="molecule type" value="Genomic_DNA"/>
</dbReference>
<dbReference type="InterPro" id="IPR039437">
    <property type="entry name" value="FrzH/put_lumazine-bd"/>
</dbReference>